<keyword evidence="3" id="KW-1185">Reference proteome</keyword>
<sequence>MEMKATGWSWDESVYTGIRQFHEAKGFHPDGQNVARELGYKLYKISTELDGPFARIQTIDVCDDRTETQETADGSEQPVHAESDLITSPIQKGLPRANDVETSGPSNYWKIIIGVQFAVILTLGALWWYDRFHY</sequence>
<proteinExistence type="predicted"/>
<dbReference type="EMBL" id="JARKIE010000329">
    <property type="protein sequence ID" value="KAJ7653849.1"/>
    <property type="molecule type" value="Genomic_DNA"/>
</dbReference>
<accession>A0AAD7CMS7</accession>
<protein>
    <submittedName>
        <fullName evidence="2">Uncharacterized protein</fullName>
    </submittedName>
</protein>
<evidence type="ECO:0000313" key="3">
    <source>
        <dbReference type="Proteomes" id="UP001221757"/>
    </source>
</evidence>
<feature type="transmembrane region" description="Helical" evidence="1">
    <location>
        <begin position="108"/>
        <end position="129"/>
    </location>
</feature>
<gene>
    <name evidence="2" type="ORF">B0H17DRAFT_389605</name>
</gene>
<comment type="caution">
    <text evidence="2">The sequence shown here is derived from an EMBL/GenBank/DDBJ whole genome shotgun (WGS) entry which is preliminary data.</text>
</comment>
<organism evidence="2 3">
    <name type="scientific">Mycena rosella</name>
    <name type="common">Pink bonnet</name>
    <name type="synonym">Agaricus rosellus</name>
    <dbReference type="NCBI Taxonomy" id="1033263"/>
    <lineage>
        <taxon>Eukaryota</taxon>
        <taxon>Fungi</taxon>
        <taxon>Dikarya</taxon>
        <taxon>Basidiomycota</taxon>
        <taxon>Agaricomycotina</taxon>
        <taxon>Agaricomycetes</taxon>
        <taxon>Agaricomycetidae</taxon>
        <taxon>Agaricales</taxon>
        <taxon>Marasmiineae</taxon>
        <taxon>Mycenaceae</taxon>
        <taxon>Mycena</taxon>
    </lineage>
</organism>
<keyword evidence="1" id="KW-0472">Membrane</keyword>
<evidence type="ECO:0000256" key="1">
    <source>
        <dbReference type="SAM" id="Phobius"/>
    </source>
</evidence>
<keyword evidence="1" id="KW-0812">Transmembrane</keyword>
<dbReference type="AlphaFoldDB" id="A0AAD7CMS7"/>
<reference evidence="2" key="1">
    <citation type="submission" date="2023-03" db="EMBL/GenBank/DDBJ databases">
        <title>Massive genome expansion in bonnet fungi (Mycena s.s.) driven by repeated elements and novel gene families across ecological guilds.</title>
        <authorList>
            <consortium name="Lawrence Berkeley National Laboratory"/>
            <person name="Harder C.B."/>
            <person name="Miyauchi S."/>
            <person name="Viragh M."/>
            <person name="Kuo A."/>
            <person name="Thoen E."/>
            <person name="Andreopoulos B."/>
            <person name="Lu D."/>
            <person name="Skrede I."/>
            <person name="Drula E."/>
            <person name="Henrissat B."/>
            <person name="Morin E."/>
            <person name="Kohler A."/>
            <person name="Barry K."/>
            <person name="LaButti K."/>
            <person name="Morin E."/>
            <person name="Salamov A."/>
            <person name="Lipzen A."/>
            <person name="Mereny Z."/>
            <person name="Hegedus B."/>
            <person name="Baldrian P."/>
            <person name="Stursova M."/>
            <person name="Weitz H."/>
            <person name="Taylor A."/>
            <person name="Grigoriev I.V."/>
            <person name="Nagy L.G."/>
            <person name="Martin F."/>
            <person name="Kauserud H."/>
        </authorList>
    </citation>
    <scope>NUCLEOTIDE SEQUENCE</scope>
    <source>
        <strain evidence="2">CBHHK067</strain>
    </source>
</reference>
<name>A0AAD7CMS7_MYCRO</name>
<dbReference type="Proteomes" id="UP001221757">
    <property type="component" value="Unassembled WGS sequence"/>
</dbReference>
<evidence type="ECO:0000313" key="2">
    <source>
        <dbReference type="EMBL" id="KAJ7653849.1"/>
    </source>
</evidence>
<keyword evidence="1" id="KW-1133">Transmembrane helix</keyword>